<evidence type="ECO:0000313" key="1">
    <source>
        <dbReference type="EMBL" id="EDL92247.1"/>
    </source>
</evidence>
<gene>
    <name evidence="1" type="primary">RGD1310262_predicted</name>
    <name evidence="1" type="ORF">rCG_51384</name>
</gene>
<organism evidence="1 2">
    <name type="scientific">Rattus norvegicus</name>
    <name type="common">Rat</name>
    <dbReference type="NCBI Taxonomy" id="10116"/>
    <lineage>
        <taxon>Eukaryota</taxon>
        <taxon>Metazoa</taxon>
        <taxon>Chordata</taxon>
        <taxon>Craniata</taxon>
        <taxon>Vertebrata</taxon>
        <taxon>Euteleostomi</taxon>
        <taxon>Mammalia</taxon>
        <taxon>Eutheria</taxon>
        <taxon>Euarchontoglires</taxon>
        <taxon>Glires</taxon>
        <taxon>Rodentia</taxon>
        <taxon>Myomorpha</taxon>
        <taxon>Muroidea</taxon>
        <taxon>Muridae</taxon>
        <taxon>Murinae</taxon>
        <taxon>Rattus</taxon>
    </lineage>
</organism>
<proteinExistence type="predicted"/>
<accession>A6IYB9</accession>
<dbReference type="Proteomes" id="UP000234681">
    <property type="component" value="Chromosome 19"/>
</dbReference>
<dbReference type="EMBL" id="CH473972">
    <property type="protein sequence ID" value="EDL92247.1"/>
    <property type="molecule type" value="Genomic_DNA"/>
</dbReference>
<reference evidence="2" key="1">
    <citation type="submission" date="2005-09" db="EMBL/GenBank/DDBJ databases">
        <authorList>
            <person name="Mural R.J."/>
            <person name="Li P.W."/>
            <person name="Adams M.D."/>
            <person name="Amanatides P.G."/>
            <person name="Baden-Tillson H."/>
            <person name="Barnstead M."/>
            <person name="Chin S.H."/>
            <person name="Dew I."/>
            <person name="Evans C.A."/>
            <person name="Ferriera S."/>
            <person name="Flanigan M."/>
            <person name="Fosler C."/>
            <person name="Glodek A."/>
            <person name="Gu Z."/>
            <person name="Holt R.A."/>
            <person name="Jennings D."/>
            <person name="Kraft C.L."/>
            <person name="Lu F."/>
            <person name="Nguyen T."/>
            <person name="Nusskern D.R."/>
            <person name="Pfannkoch C.M."/>
            <person name="Sitter C."/>
            <person name="Sutton G.G."/>
            <person name="Venter J.C."/>
            <person name="Wang Z."/>
            <person name="Woodage T."/>
            <person name="Zheng X.H."/>
            <person name="Zhong F."/>
        </authorList>
    </citation>
    <scope>NUCLEOTIDE SEQUENCE [LARGE SCALE GENOMIC DNA]</scope>
    <source>
        <strain>BN</strain>
        <strain evidence="2">Sprague-Dawley</strain>
    </source>
</reference>
<protein>
    <submittedName>
        <fullName evidence="1">Hypothetical LOC304650 (Predicted), isoform CRA_c</fullName>
    </submittedName>
</protein>
<name>A6IYB9_RAT</name>
<evidence type="ECO:0000313" key="2">
    <source>
        <dbReference type="Proteomes" id="UP000234681"/>
    </source>
</evidence>
<sequence>MELTTSLHKSV</sequence>